<dbReference type="SUPFAM" id="SSF140566">
    <property type="entry name" value="FlgN-like"/>
    <property type="match status" value="1"/>
</dbReference>
<dbReference type="Pfam" id="PF05130">
    <property type="entry name" value="FlgN"/>
    <property type="match status" value="1"/>
</dbReference>
<gene>
    <name evidence="2" type="ORF">MNBD_GAMMA11-1759</name>
</gene>
<evidence type="ECO:0000256" key="1">
    <source>
        <dbReference type="ARBA" id="ARBA00022795"/>
    </source>
</evidence>
<reference evidence="2" key="1">
    <citation type="submission" date="2018-06" db="EMBL/GenBank/DDBJ databases">
        <authorList>
            <person name="Zhirakovskaya E."/>
        </authorList>
    </citation>
    <scope>NUCLEOTIDE SEQUENCE</scope>
</reference>
<feature type="non-terminal residue" evidence="2">
    <location>
        <position position="1"/>
    </location>
</feature>
<dbReference type="InterPro" id="IPR036679">
    <property type="entry name" value="FlgN-like_sf"/>
</dbReference>
<name>A0A3B0XB70_9ZZZZ</name>
<keyword evidence="1" id="KW-1005">Bacterial flagellum biogenesis</keyword>
<dbReference type="EMBL" id="UOFG01000151">
    <property type="protein sequence ID" value="VAW61633.1"/>
    <property type="molecule type" value="Genomic_DNA"/>
</dbReference>
<organism evidence="2">
    <name type="scientific">hydrothermal vent metagenome</name>
    <dbReference type="NCBI Taxonomy" id="652676"/>
    <lineage>
        <taxon>unclassified sequences</taxon>
        <taxon>metagenomes</taxon>
        <taxon>ecological metagenomes</taxon>
    </lineage>
</organism>
<sequence>DELQRLDAQRSEFFTRFNKTDSNFNAFISDTQNSSLIKQWKLTQQSISECQQQNEINGRILHKKGQLNLDMLSIITGSDRQKSAQTYNAQGNQTNNASLFEGVKA</sequence>
<dbReference type="GO" id="GO:0044780">
    <property type="term" value="P:bacterial-type flagellum assembly"/>
    <property type="evidence" value="ECO:0007669"/>
    <property type="project" value="InterPro"/>
</dbReference>
<evidence type="ECO:0008006" key="3">
    <source>
        <dbReference type="Google" id="ProtNLM"/>
    </source>
</evidence>
<evidence type="ECO:0000313" key="2">
    <source>
        <dbReference type="EMBL" id="VAW61633.1"/>
    </source>
</evidence>
<accession>A0A3B0XB70</accession>
<dbReference type="Gene3D" id="1.20.58.300">
    <property type="entry name" value="FlgN-like"/>
    <property type="match status" value="1"/>
</dbReference>
<dbReference type="InterPro" id="IPR007809">
    <property type="entry name" value="FlgN-like"/>
</dbReference>
<dbReference type="AlphaFoldDB" id="A0A3B0XB70"/>
<protein>
    <recommendedName>
        <fullName evidence="3">Flagellar biosynthesis protein FlgN</fullName>
    </recommendedName>
</protein>
<proteinExistence type="predicted"/>